<feature type="transmembrane region" description="Helical" evidence="6">
    <location>
        <begin position="282"/>
        <end position="302"/>
    </location>
</feature>
<dbReference type="SUPFAM" id="SSF103473">
    <property type="entry name" value="MFS general substrate transporter"/>
    <property type="match status" value="1"/>
</dbReference>
<feature type="transmembrane region" description="Helical" evidence="6">
    <location>
        <begin position="191"/>
        <end position="212"/>
    </location>
</feature>
<protein>
    <recommendedName>
        <fullName evidence="7">Major facilitator superfamily (MFS) profile domain-containing protein</fullName>
    </recommendedName>
</protein>
<dbReference type="InterPro" id="IPR049680">
    <property type="entry name" value="FLVCR1-2_SLC49-like"/>
</dbReference>
<feature type="transmembrane region" description="Helical" evidence="6">
    <location>
        <begin position="245"/>
        <end position="270"/>
    </location>
</feature>
<feature type="domain" description="Major facilitator superfamily (MFS) profile" evidence="7">
    <location>
        <begin position="31"/>
        <end position="433"/>
    </location>
</feature>
<dbReference type="GO" id="GO:0022857">
    <property type="term" value="F:transmembrane transporter activity"/>
    <property type="evidence" value="ECO:0007669"/>
    <property type="project" value="InterPro"/>
</dbReference>
<dbReference type="RefSeq" id="XP_051447496.1">
    <property type="nucleotide sequence ID" value="XM_051586734.1"/>
</dbReference>
<feature type="transmembrane region" description="Helical" evidence="6">
    <location>
        <begin position="314"/>
        <end position="330"/>
    </location>
</feature>
<reference evidence="8" key="1">
    <citation type="submission" date="2021-06" db="EMBL/GenBank/DDBJ databases">
        <authorList>
            <consortium name="DOE Joint Genome Institute"/>
            <person name="Mondo S.J."/>
            <person name="Amses K.R."/>
            <person name="Simmons D.R."/>
            <person name="Longcore J.E."/>
            <person name="Seto K."/>
            <person name="Alves G.H."/>
            <person name="Bonds A.E."/>
            <person name="Quandt C.A."/>
            <person name="Davis W.J."/>
            <person name="Chang Y."/>
            <person name="Letcher P.M."/>
            <person name="Powell M.J."/>
            <person name="Kuo A."/>
            <person name="Labutti K."/>
            <person name="Pangilinan J."/>
            <person name="Andreopoulos W."/>
            <person name="Tritt A."/>
            <person name="Riley R."/>
            <person name="Hundley H."/>
            <person name="Johnson J."/>
            <person name="Lipzen A."/>
            <person name="Barry K."/>
            <person name="Berbee M.L."/>
            <person name="Buchler N.E."/>
            <person name="Grigoriev I.V."/>
            <person name="Spatafora J.W."/>
            <person name="Stajich J.E."/>
            <person name="James T.Y."/>
        </authorList>
    </citation>
    <scope>NUCLEOTIDE SEQUENCE</scope>
    <source>
        <strain evidence="8">AG</strain>
    </source>
</reference>
<dbReference type="InterPro" id="IPR036259">
    <property type="entry name" value="MFS_trans_sf"/>
</dbReference>
<evidence type="ECO:0000256" key="6">
    <source>
        <dbReference type="SAM" id="Phobius"/>
    </source>
</evidence>
<dbReference type="AlphaFoldDB" id="A0AAD5EFP0"/>
<dbReference type="GeneID" id="75912082"/>
<accession>A0AAD5EFP0</accession>
<dbReference type="Proteomes" id="UP001206595">
    <property type="component" value="Unassembled WGS sequence"/>
</dbReference>
<evidence type="ECO:0000256" key="5">
    <source>
        <dbReference type="SAM" id="MobiDB-lite"/>
    </source>
</evidence>
<feature type="transmembrane region" description="Helical" evidence="6">
    <location>
        <begin position="164"/>
        <end position="185"/>
    </location>
</feature>
<reference evidence="8" key="2">
    <citation type="journal article" date="2022" name="Proc. Natl. Acad. Sci. U.S.A.">
        <title>Diploid-dominant life cycles characterize the early evolution of Fungi.</title>
        <authorList>
            <person name="Amses K.R."/>
            <person name="Simmons D.R."/>
            <person name="Longcore J.E."/>
            <person name="Mondo S.J."/>
            <person name="Seto K."/>
            <person name="Jeronimo G.H."/>
            <person name="Bonds A.E."/>
            <person name="Quandt C.A."/>
            <person name="Davis W.J."/>
            <person name="Chang Y."/>
            <person name="Federici B.A."/>
            <person name="Kuo A."/>
            <person name="LaButti K."/>
            <person name="Pangilinan J."/>
            <person name="Andreopoulos W."/>
            <person name="Tritt A."/>
            <person name="Riley R."/>
            <person name="Hundley H."/>
            <person name="Johnson J."/>
            <person name="Lipzen A."/>
            <person name="Barry K."/>
            <person name="Lang B.F."/>
            <person name="Cuomo C.A."/>
            <person name="Buchler N.E."/>
            <person name="Grigoriev I.V."/>
            <person name="Spatafora J.W."/>
            <person name="Stajich J.E."/>
            <person name="James T.Y."/>
        </authorList>
    </citation>
    <scope>NUCLEOTIDE SEQUENCE</scope>
    <source>
        <strain evidence="8">AG</strain>
    </source>
</reference>
<keyword evidence="2 6" id="KW-0812">Transmembrane</keyword>
<comment type="caution">
    <text evidence="8">The sequence shown here is derived from an EMBL/GenBank/DDBJ whole genome shotgun (WGS) entry which is preliminary data.</text>
</comment>
<dbReference type="Pfam" id="PF07690">
    <property type="entry name" value="MFS_1"/>
    <property type="match status" value="1"/>
</dbReference>
<name>A0AAD5EFP0_UMBRA</name>
<comment type="subcellular location">
    <subcellularLocation>
        <location evidence="1">Membrane</location>
        <topology evidence="1">Multi-pass membrane protein</topology>
    </subcellularLocation>
</comment>
<sequence length="460" mass="50133">MPLFKRNQQEIQHEEVVTDPVYRTYKIRYFGLTMLVLLNIVTALNWTIFAPAPQFAADYFNTSLSSINWFANVYLLCYLVSSPLSSLAFERYSLKFGIVTGAALQLLGAWLRYFATFVQNQQGKFALAMIGQILCALAQPFFLNAPTPYAATWFTPAARATANMAGSISNPVGVALADLIIPALIVDESSLPFGLLIVACITTAVAIPTVFIPPRPRTPPSPSAARVNSRPYLSDLKLMITNRNYLVLLFCFATFVGIFNAMSTLLNQIVTPYGYSNDDAGFMGVGMIVGGLVGAIAMAIFVDKTKLHKISIKIALFLSGIMYLVLLFVVKSDNMIAIMVICVLIGFLNFSALPVGLELGVECTFPVAESASSSTLWASAQILGIVFIEIMDALRYPDDQGNPNGNMRRALILVAVFALVAGTVSLLYRGRNYRMESEAAAEGPEKDGSNVEMHDKAEEA</sequence>
<dbReference type="GO" id="GO:0016020">
    <property type="term" value="C:membrane"/>
    <property type="evidence" value="ECO:0007669"/>
    <property type="project" value="UniProtKB-SubCell"/>
</dbReference>
<feature type="region of interest" description="Disordered" evidence="5">
    <location>
        <begin position="438"/>
        <end position="460"/>
    </location>
</feature>
<keyword evidence="4 6" id="KW-0472">Membrane</keyword>
<feature type="transmembrane region" description="Helical" evidence="6">
    <location>
        <begin position="29"/>
        <end position="49"/>
    </location>
</feature>
<feature type="transmembrane region" description="Helical" evidence="6">
    <location>
        <begin position="336"/>
        <end position="359"/>
    </location>
</feature>
<dbReference type="PANTHER" id="PTHR10924">
    <property type="entry name" value="MAJOR FACILITATOR SUPERFAMILY PROTEIN-RELATED"/>
    <property type="match status" value="1"/>
</dbReference>
<feature type="transmembrane region" description="Helical" evidence="6">
    <location>
        <begin position="69"/>
        <end position="89"/>
    </location>
</feature>
<keyword evidence="9" id="KW-1185">Reference proteome</keyword>
<evidence type="ECO:0000313" key="8">
    <source>
        <dbReference type="EMBL" id="KAI8582492.1"/>
    </source>
</evidence>
<dbReference type="EMBL" id="MU620900">
    <property type="protein sequence ID" value="KAI8582492.1"/>
    <property type="molecule type" value="Genomic_DNA"/>
</dbReference>
<feature type="transmembrane region" description="Helical" evidence="6">
    <location>
        <begin position="410"/>
        <end position="428"/>
    </location>
</feature>
<dbReference type="Gene3D" id="1.20.1250.20">
    <property type="entry name" value="MFS general substrate transporter like domains"/>
    <property type="match status" value="2"/>
</dbReference>
<dbReference type="PANTHER" id="PTHR10924:SF6">
    <property type="entry name" value="SOLUTE CARRIER FAMILY 49 MEMBER A3"/>
    <property type="match status" value="1"/>
</dbReference>
<dbReference type="InterPro" id="IPR011701">
    <property type="entry name" value="MFS"/>
</dbReference>
<dbReference type="PROSITE" id="PS50850">
    <property type="entry name" value="MFS"/>
    <property type="match status" value="1"/>
</dbReference>
<evidence type="ECO:0000256" key="4">
    <source>
        <dbReference type="ARBA" id="ARBA00023136"/>
    </source>
</evidence>
<evidence type="ECO:0000256" key="3">
    <source>
        <dbReference type="ARBA" id="ARBA00022989"/>
    </source>
</evidence>
<evidence type="ECO:0000259" key="7">
    <source>
        <dbReference type="PROSITE" id="PS50850"/>
    </source>
</evidence>
<evidence type="ECO:0000256" key="2">
    <source>
        <dbReference type="ARBA" id="ARBA00022692"/>
    </source>
</evidence>
<feature type="transmembrane region" description="Helical" evidence="6">
    <location>
        <begin position="125"/>
        <end position="143"/>
    </location>
</feature>
<proteinExistence type="predicted"/>
<keyword evidence="3 6" id="KW-1133">Transmembrane helix</keyword>
<evidence type="ECO:0000313" key="9">
    <source>
        <dbReference type="Proteomes" id="UP001206595"/>
    </source>
</evidence>
<feature type="transmembrane region" description="Helical" evidence="6">
    <location>
        <begin position="371"/>
        <end position="390"/>
    </location>
</feature>
<dbReference type="InterPro" id="IPR020846">
    <property type="entry name" value="MFS_dom"/>
</dbReference>
<organism evidence="8 9">
    <name type="scientific">Umbelopsis ramanniana AG</name>
    <dbReference type="NCBI Taxonomy" id="1314678"/>
    <lineage>
        <taxon>Eukaryota</taxon>
        <taxon>Fungi</taxon>
        <taxon>Fungi incertae sedis</taxon>
        <taxon>Mucoromycota</taxon>
        <taxon>Mucoromycotina</taxon>
        <taxon>Umbelopsidomycetes</taxon>
        <taxon>Umbelopsidales</taxon>
        <taxon>Umbelopsidaceae</taxon>
        <taxon>Umbelopsis</taxon>
    </lineage>
</organism>
<evidence type="ECO:0000256" key="1">
    <source>
        <dbReference type="ARBA" id="ARBA00004141"/>
    </source>
</evidence>
<feature type="transmembrane region" description="Helical" evidence="6">
    <location>
        <begin position="96"/>
        <end position="113"/>
    </location>
</feature>
<gene>
    <name evidence="8" type="ORF">K450DRAFT_227428</name>
</gene>